<keyword evidence="1" id="KW-0479">Metal-binding</keyword>
<sequence>MESFFGGLLNGQTPLTEFIPRYERGLERRREGERKEDFDTSNFQPFLQTKEPMEEQCRRLYTLAIFKVFQKELLQCYSYLGFKIYEEGPLSRYLVRKCGHDDMEKHVLRVFQILELREVPSRYILHRWTRNAEDGVFPDRESWSSSQELKSLML</sequence>
<keyword evidence="3" id="KW-1185">Reference proteome</keyword>
<evidence type="ECO:0000313" key="2">
    <source>
        <dbReference type="EMBL" id="MCI21837.1"/>
    </source>
</evidence>
<organism evidence="2 3">
    <name type="scientific">Trifolium medium</name>
    <dbReference type="NCBI Taxonomy" id="97028"/>
    <lineage>
        <taxon>Eukaryota</taxon>
        <taxon>Viridiplantae</taxon>
        <taxon>Streptophyta</taxon>
        <taxon>Embryophyta</taxon>
        <taxon>Tracheophyta</taxon>
        <taxon>Spermatophyta</taxon>
        <taxon>Magnoliopsida</taxon>
        <taxon>eudicotyledons</taxon>
        <taxon>Gunneridae</taxon>
        <taxon>Pentapetalae</taxon>
        <taxon>rosids</taxon>
        <taxon>fabids</taxon>
        <taxon>Fabales</taxon>
        <taxon>Fabaceae</taxon>
        <taxon>Papilionoideae</taxon>
        <taxon>50 kb inversion clade</taxon>
        <taxon>NPAAA clade</taxon>
        <taxon>Hologalegina</taxon>
        <taxon>IRL clade</taxon>
        <taxon>Trifolieae</taxon>
        <taxon>Trifolium</taxon>
    </lineage>
</organism>
<comment type="subcellular location">
    <subcellularLocation>
        <location evidence="1">Nucleus</location>
    </subcellularLocation>
</comment>
<reference evidence="2 3" key="1">
    <citation type="journal article" date="2018" name="Front. Plant Sci.">
        <title>Red Clover (Trifolium pratense) and Zigzag Clover (T. medium) - A Picture of Genomic Similarities and Differences.</title>
        <authorList>
            <person name="Dluhosova J."/>
            <person name="Istvanek J."/>
            <person name="Nedelnik J."/>
            <person name="Repkova J."/>
        </authorList>
    </citation>
    <scope>NUCLEOTIDE SEQUENCE [LARGE SCALE GENOMIC DNA]</scope>
    <source>
        <strain evidence="3">cv. 10/8</strain>
        <tissue evidence="2">Leaf</tissue>
    </source>
</reference>
<comment type="caution">
    <text evidence="2">The sequence shown here is derived from an EMBL/GenBank/DDBJ whole genome shotgun (WGS) entry which is preliminary data.</text>
</comment>
<evidence type="ECO:0000313" key="3">
    <source>
        <dbReference type="Proteomes" id="UP000265520"/>
    </source>
</evidence>
<dbReference type="Proteomes" id="UP000265520">
    <property type="component" value="Unassembled WGS sequence"/>
</dbReference>
<protein>
    <recommendedName>
        <fullName evidence="1">Protein FAR1-RELATED SEQUENCE</fullName>
    </recommendedName>
</protein>
<dbReference type="GO" id="GO:0006355">
    <property type="term" value="P:regulation of DNA-templated transcription"/>
    <property type="evidence" value="ECO:0007669"/>
    <property type="project" value="UniProtKB-UniRule"/>
</dbReference>
<evidence type="ECO:0000256" key="1">
    <source>
        <dbReference type="RuleBase" id="RU367018"/>
    </source>
</evidence>
<dbReference type="AlphaFoldDB" id="A0A392QDB6"/>
<dbReference type="GO" id="GO:0008270">
    <property type="term" value="F:zinc ion binding"/>
    <property type="evidence" value="ECO:0007669"/>
    <property type="project" value="UniProtKB-UniRule"/>
</dbReference>
<proteinExistence type="inferred from homology"/>
<keyword evidence="1" id="KW-0862">Zinc</keyword>
<dbReference type="PANTHER" id="PTHR31669:SF149">
    <property type="entry name" value="PROTEIN FAR1-RELATED SEQUENCE 12-RELATED"/>
    <property type="match status" value="1"/>
</dbReference>
<comment type="similarity">
    <text evidence="1">Belongs to the FHY3/FAR1 family.</text>
</comment>
<dbReference type="PANTHER" id="PTHR31669">
    <property type="entry name" value="PROTEIN FAR1-RELATED SEQUENCE 10-RELATED"/>
    <property type="match status" value="1"/>
</dbReference>
<comment type="function">
    <text evidence="1">Putative transcription activator involved in regulating light control of development.</text>
</comment>
<keyword evidence="1" id="KW-0539">Nucleus</keyword>
<name>A0A392QDB6_9FABA</name>
<dbReference type="GO" id="GO:0005634">
    <property type="term" value="C:nucleus"/>
    <property type="evidence" value="ECO:0007669"/>
    <property type="project" value="UniProtKB-SubCell"/>
</dbReference>
<dbReference type="InterPro" id="IPR031052">
    <property type="entry name" value="FHY3/FAR1"/>
</dbReference>
<keyword evidence="1" id="KW-0863">Zinc-finger</keyword>
<dbReference type="EMBL" id="LXQA010127061">
    <property type="protein sequence ID" value="MCI21837.1"/>
    <property type="molecule type" value="Genomic_DNA"/>
</dbReference>
<feature type="non-terminal residue" evidence="2">
    <location>
        <position position="154"/>
    </location>
</feature>
<accession>A0A392QDB6</accession>